<feature type="region of interest" description="Disordered" evidence="6">
    <location>
        <begin position="79"/>
        <end position="110"/>
    </location>
</feature>
<dbReference type="Pfam" id="PF03016">
    <property type="entry name" value="Exostosin_GT47"/>
    <property type="match status" value="1"/>
</dbReference>
<feature type="signal peptide" evidence="7">
    <location>
        <begin position="1"/>
        <end position="30"/>
    </location>
</feature>
<feature type="domain" description="Exostosin GT47" evidence="8">
    <location>
        <begin position="167"/>
        <end position="450"/>
    </location>
</feature>
<comment type="similarity">
    <text evidence="2">Belongs to the glycosyltransferase 47 family.</text>
</comment>
<evidence type="ECO:0000313" key="9">
    <source>
        <dbReference type="EMBL" id="KAK9130611.1"/>
    </source>
</evidence>
<dbReference type="InterPro" id="IPR004263">
    <property type="entry name" value="Exostosin"/>
</dbReference>
<evidence type="ECO:0000256" key="4">
    <source>
        <dbReference type="ARBA" id="ARBA00022968"/>
    </source>
</evidence>
<dbReference type="Gene3D" id="3.40.50.2000">
    <property type="entry name" value="Glycogen Phosphorylase B"/>
    <property type="match status" value="1"/>
</dbReference>
<evidence type="ECO:0000256" key="2">
    <source>
        <dbReference type="ARBA" id="ARBA00010271"/>
    </source>
</evidence>
<comment type="subcellular location">
    <subcellularLocation>
        <location evidence="1">Golgi apparatus membrane</location>
        <topology evidence="1">Single-pass type II membrane protein</topology>
    </subcellularLocation>
</comment>
<proteinExistence type="inferred from homology"/>
<accession>A0AAP0JAM6</accession>
<evidence type="ECO:0000256" key="1">
    <source>
        <dbReference type="ARBA" id="ARBA00004323"/>
    </source>
</evidence>
<dbReference type="AlphaFoldDB" id="A0AAP0JAM6"/>
<comment type="caution">
    <text evidence="9">The sequence shown here is derived from an EMBL/GenBank/DDBJ whole genome shotgun (WGS) entry which is preliminary data.</text>
</comment>
<evidence type="ECO:0000256" key="5">
    <source>
        <dbReference type="ARBA" id="ARBA00023034"/>
    </source>
</evidence>
<keyword evidence="7" id="KW-0732">Signal</keyword>
<keyword evidence="5" id="KW-0333">Golgi apparatus</keyword>
<dbReference type="GO" id="GO:0000139">
    <property type="term" value="C:Golgi membrane"/>
    <property type="evidence" value="ECO:0007669"/>
    <property type="project" value="UniProtKB-SubCell"/>
</dbReference>
<feature type="compositionally biased region" description="Basic residues" evidence="6">
    <location>
        <begin position="101"/>
        <end position="110"/>
    </location>
</feature>
<dbReference type="InterPro" id="IPR040911">
    <property type="entry name" value="Exostosin_GT47"/>
</dbReference>
<evidence type="ECO:0000256" key="6">
    <source>
        <dbReference type="SAM" id="MobiDB-lite"/>
    </source>
</evidence>
<dbReference type="EMBL" id="JBBNAE010000004">
    <property type="protein sequence ID" value="KAK9130611.1"/>
    <property type="molecule type" value="Genomic_DNA"/>
</dbReference>
<keyword evidence="3" id="KW-0808">Transferase</keyword>
<dbReference type="PANTHER" id="PTHR11062">
    <property type="entry name" value="EXOSTOSIN HEPARAN SULFATE GLYCOSYLTRANSFERASE -RELATED"/>
    <property type="match status" value="1"/>
</dbReference>
<evidence type="ECO:0000256" key="7">
    <source>
        <dbReference type="SAM" id="SignalP"/>
    </source>
</evidence>
<organism evidence="9 10">
    <name type="scientific">Stephania japonica</name>
    <dbReference type="NCBI Taxonomy" id="461633"/>
    <lineage>
        <taxon>Eukaryota</taxon>
        <taxon>Viridiplantae</taxon>
        <taxon>Streptophyta</taxon>
        <taxon>Embryophyta</taxon>
        <taxon>Tracheophyta</taxon>
        <taxon>Spermatophyta</taxon>
        <taxon>Magnoliopsida</taxon>
        <taxon>Ranunculales</taxon>
        <taxon>Menispermaceae</taxon>
        <taxon>Menispermoideae</taxon>
        <taxon>Cissampelideae</taxon>
        <taxon>Stephania</taxon>
    </lineage>
</organism>
<keyword evidence="4" id="KW-0735">Signal-anchor</keyword>
<dbReference type="Proteomes" id="UP001417504">
    <property type="component" value="Unassembled WGS sequence"/>
</dbReference>
<keyword evidence="3" id="KW-0328">Glycosyltransferase</keyword>
<feature type="chain" id="PRO_5042985106" description="Exostosin GT47 domain-containing protein" evidence="7">
    <location>
        <begin position="31"/>
        <end position="499"/>
    </location>
</feature>
<evidence type="ECO:0000256" key="3">
    <source>
        <dbReference type="ARBA" id="ARBA00022676"/>
    </source>
</evidence>
<evidence type="ECO:0000259" key="8">
    <source>
        <dbReference type="Pfam" id="PF03016"/>
    </source>
</evidence>
<dbReference type="GO" id="GO:0016757">
    <property type="term" value="F:glycosyltransferase activity"/>
    <property type="evidence" value="ECO:0007669"/>
    <property type="project" value="UniProtKB-KW"/>
</dbReference>
<feature type="compositionally biased region" description="Polar residues" evidence="6">
    <location>
        <begin position="79"/>
        <end position="90"/>
    </location>
</feature>
<sequence length="499" mass="56484">MRTCSFSNTVLLIFPSFFILLLLIFSSSSPSHIYNVPSLTVSTKSQNLSSNGYNHSIKVTFNATNVTASTINATIASSNPPSITGSNTTVESDEESLPSKARTKKGKKKRTNLDGIEEGLAHARAAIIEAARFRNCTSHLQQKEDFIPTGAVYRNPCAFYQSYIEMEKRFKVWTYKEGEPPLVHDGPLNSIYSTEGQFIDEIDNNKRFSPHSPEKAHVFFLPFSITKMVKFINDPLVNRYSREGLKRVVFDFVGVVSNKYPYWNRSRGADHFMVSCHDWAPDITAANPKLLNNLIRVLCNANTSEGFQPRRDISLPEIFIPKGHLGPPRQGQRPSKRSILAFFAGGAHGYIRKVLLEQWKDKDSEVQVHEYLPKGMNYNKLMGQSKFCLCPSGYEVASPRVVEAIYAGCVPVLVSDHYVPPFTDVLDWSKFSVQIPVQKIPEVKTILQSISMKRYLSLQKRVQMVKRHFVVNRPAQSFDVINMVLHSVWLRRLDVQLVS</sequence>
<reference evidence="9 10" key="1">
    <citation type="submission" date="2024-01" db="EMBL/GenBank/DDBJ databases">
        <title>Genome assemblies of Stephania.</title>
        <authorList>
            <person name="Yang L."/>
        </authorList>
    </citation>
    <scope>NUCLEOTIDE SEQUENCE [LARGE SCALE GENOMIC DNA]</scope>
    <source>
        <strain evidence="9">QJT</strain>
        <tissue evidence="9">Leaf</tissue>
    </source>
</reference>
<name>A0AAP0JAM6_9MAGN</name>
<dbReference type="PANTHER" id="PTHR11062:SF124">
    <property type="entry name" value="XYLOGALACTURONAN BETA-1,3-XYLOSYLTRANSFERASE"/>
    <property type="match status" value="1"/>
</dbReference>
<keyword evidence="10" id="KW-1185">Reference proteome</keyword>
<dbReference type="CDD" id="cd01635">
    <property type="entry name" value="Glycosyltransferase_GTB-type"/>
    <property type="match status" value="1"/>
</dbReference>
<keyword evidence="4" id="KW-0812">Transmembrane</keyword>
<protein>
    <recommendedName>
        <fullName evidence="8">Exostosin GT47 domain-containing protein</fullName>
    </recommendedName>
</protein>
<gene>
    <name evidence="9" type="ORF">Sjap_011098</name>
</gene>
<evidence type="ECO:0000313" key="10">
    <source>
        <dbReference type="Proteomes" id="UP001417504"/>
    </source>
</evidence>